<feature type="region of interest" description="Disordered" evidence="11">
    <location>
        <begin position="277"/>
        <end position="301"/>
    </location>
</feature>
<dbReference type="GO" id="GO:0005694">
    <property type="term" value="C:chromosome"/>
    <property type="evidence" value="ECO:0007669"/>
    <property type="project" value="UniProtKB-SubCell"/>
</dbReference>
<evidence type="ECO:0000256" key="1">
    <source>
        <dbReference type="ARBA" id="ARBA00004123"/>
    </source>
</evidence>
<feature type="compositionally biased region" description="Polar residues" evidence="11">
    <location>
        <begin position="52"/>
        <end position="70"/>
    </location>
</feature>
<dbReference type="InterPro" id="IPR007728">
    <property type="entry name" value="Pre-SET_dom"/>
</dbReference>
<dbReference type="InterPro" id="IPR001739">
    <property type="entry name" value="Methyl_CpG_DNA-bd"/>
</dbReference>
<feature type="compositionally biased region" description="Acidic residues" evidence="11">
    <location>
        <begin position="340"/>
        <end position="361"/>
    </location>
</feature>
<name>A0A4C1VXA1_EUMVA</name>
<feature type="domain" description="SET" evidence="12">
    <location>
        <begin position="1559"/>
        <end position="1830"/>
    </location>
</feature>
<dbReference type="InterPro" id="IPR001214">
    <property type="entry name" value="SET_dom"/>
</dbReference>
<dbReference type="GO" id="GO:0046974">
    <property type="term" value="F:histone H3K9 methyltransferase activity"/>
    <property type="evidence" value="ECO:0007669"/>
    <property type="project" value="TreeGrafter"/>
</dbReference>
<sequence>MSGIESVTEKVIANEEEVASPEKGNVETLTDTHEVASKESALNDPKTHEDSVISTENSVLKSQNELGTSVESDKAEPSKMSSDTISSTDILPAAMSISPVNSPINTSMDMEPLVLSPCDSPEKLLRVSPNLENCAEATPTTVFSDSAVSSSEKNMQSEGMNSNVLSSKEIINLPLSKTTSSDIVENMEVNSIDQANTIKIANKNTSSEKERENEPAVDLNLKKNFQNVPNESPMKKEDCPKVDSNLNISNDHEVSGQIEIKENNVVNSSKTVENISMFDDEEKSISDRKEQTTHNLQNKDDNLETIQNIPSLISKELETDLPSKPVIELIEPSESSRTVEEDEEQEEEDEDEDDDDQDEESNQMTMDYSEDSSAQHSEDNKECDKHISSYVNPENAVDGFPDIDKARSEVEDSASTDEVTNLNLEPGGESLKIVISEVESTKESEALEAKETIKEISTEEPMEVDHLQISDVTNDQTMQVASENIPKDSKTTEDINATNIDSSETTAILQELTSKKPSENKDPSVPSKKLNLETSKPIHILNIVDLEESSSEDDVQEIEKLSPDKDTMDVLSSDTDKDISSAKEVSKISVNIPKDIEIMSNSCGDTSEIVEKADETVISGIPKPTPQKKAKLNTSEVSIKTASSAAENTLIIPEAKAPDLKADEETTPIKEKKFQAPKFSLEVFNLDSDEEDAAKNARDKIPSPPKKLSAVELQKARDTNKCINYLCSNGCQSDVTYYPALGFVMSYFEVKRKKKCDYICEMCLEKVARRMEGLVNGVRAMTPLMQLEVEKQCQELVEISDSDSDSDTEEPIANPNEKIGVDGAKFLEENLANVINDTWRKFNLDERLNTAKLELDEELLNLENKHAEIDAILNECQVNTDKLRNELYATFAEPAKQLEPIEIIDIPEMQMVFGGEFTEEMPLDHDDTENRRSKRLRRSVSQLEGSTCNSRSAAIPLGYTQNADIAVVKLSAESAPAGLPPTGELEKPLLKIGDTVYMLRHNFGTWTRAKICEIVAKNVNPAANAFSVYKVRLESKLKGQNLRQVAGRHLAYLEPAKVRLTIGTRVIALFKDTMNTMKKDSYYSGIVAEIPTPSALKTSATDVIVASVSTVVKSPDPRCASVVGVRYLVFFDDGYAQYVHHENTRVVCESSARVWEDVHPDSREFMRKYLLAYPERPMVRLHAGQSLKTEWNGKWWISRVVSVDASLVHVYFEADNRSEWIYRGSTRLAPLFLELQAAERRSHNQRPRTMLRSNKTQAVMKDSPYVEYLRSEEQDSRSPTEIQQQNEESRRQRAVAKKSTAATPQQVSQHSQPMTPLDNLISRVVYYTPKAAVKPYKMTSHACGSKCKRTDVLPLKELRTYNPLARPLLSGWERQVLRFKGRKVVMYRAPCGRRLRNMEELHRYLCVTSSEMSVDLFDYGPSTHCLAEFVLNRCNVSKKDLSHGKESVPVPCVNYYDSSLPEFCSYSTERTPTAGVPLNTDPEFLCGCDCTDDCQDRSKCACWKMTLEGARTIGMEGENIGYVYKRLLQPLTSGIYECNSRCKCRHTCLNRVAQHPLQLKLQVFKTMNRGWGIRALNDVPRGAFLCIYAGNLLTDATANLDGINEGDEYLAELDYIEVVEKLKEGYESDVPERGRGLDGKQRKSNSSCDEDEEIESSEEEQEGDNEDTDFRPAVDVGTYGVENYKKHLRKRDRKKDIKTEKTEEPSSDKEREKPKDATEDDCITISDDEEGEYSYILREPSRFTAQADFDDDEYVSKYRSVRSYFGKDEACYIMDAKVQGNIGRYLNHSCSPNVFVQNVFVDTHDPRFPWVAFFAACHIRAGTELTWNYNYDVGSVPDKVLYCRCGAPNCRGRLL</sequence>
<feature type="region of interest" description="Disordered" evidence="11">
    <location>
        <begin position="314"/>
        <end position="424"/>
    </location>
</feature>
<evidence type="ECO:0000256" key="10">
    <source>
        <dbReference type="SAM" id="Coils"/>
    </source>
</evidence>
<dbReference type="GO" id="GO:0032259">
    <property type="term" value="P:methylation"/>
    <property type="evidence" value="ECO:0007669"/>
    <property type="project" value="UniProtKB-KW"/>
</dbReference>
<dbReference type="Pfam" id="PF00856">
    <property type="entry name" value="SET"/>
    <property type="match status" value="1"/>
</dbReference>
<protein>
    <submittedName>
        <fullName evidence="16">Histone-lysine N-methyltransferase eggless</fullName>
    </submittedName>
</protein>
<dbReference type="Gene3D" id="2.170.270.10">
    <property type="entry name" value="SET domain"/>
    <property type="match status" value="2"/>
</dbReference>
<reference evidence="16 17" key="1">
    <citation type="journal article" date="2019" name="Commun. Biol.">
        <title>The bagworm genome reveals a unique fibroin gene that provides high tensile strength.</title>
        <authorList>
            <person name="Kono N."/>
            <person name="Nakamura H."/>
            <person name="Ohtoshi R."/>
            <person name="Tomita M."/>
            <person name="Numata K."/>
            <person name="Arakawa K."/>
        </authorList>
    </citation>
    <scope>NUCLEOTIDE SEQUENCE [LARGE SCALE GENOMIC DNA]</scope>
</reference>
<keyword evidence="6" id="KW-0949">S-adenosyl-L-methionine</keyword>
<dbReference type="STRING" id="151549.A0A4C1VXA1"/>
<dbReference type="CDD" id="cd01395">
    <property type="entry name" value="HMT_MBD"/>
    <property type="match status" value="1"/>
</dbReference>
<feature type="compositionally biased region" description="Basic and acidic residues" evidence="11">
    <location>
        <begin position="376"/>
        <end position="387"/>
    </location>
</feature>
<dbReference type="GO" id="GO:0010629">
    <property type="term" value="P:negative regulation of gene expression"/>
    <property type="evidence" value="ECO:0007669"/>
    <property type="project" value="TreeGrafter"/>
</dbReference>
<feature type="domain" description="Pre-SET" evidence="13">
    <location>
        <begin position="1486"/>
        <end position="1556"/>
    </location>
</feature>
<feature type="coiled-coil region" evidence="10">
    <location>
        <begin position="845"/>
        <end position="875"/>
    </location>
</feature>
<dbReference type="SMART" id="SM00468">
    <property type="entry name" value="PreSET"/>
    <property type="match status" value="1"/>
</dbReference>
<dbReference type="Gene3D" id="3.30.890.10">
    <property type="entry name" value="Methyl-cpg-binding Protein 2, Chain A"/>
    <property type="match status" value="1"/>
</dbReference>
<keyword evidence="3" id="KW-0158">Chromosome</keyword>
<dbReference type="InterPro" id="IPR003616">
    <property type="entry name" value="Post-SET_dom"/>
</dbReference>
<dbReference type="Pfam" id="PF01429">
    <property type="entry name" value="MBD"/>
    <property type="match status" value="1"/>
</dbReference>
<evidence type="ECO:0000256" key="2">
    <source>
        <dbReference type="ARBA" id="ARBA00004286"/>
    </source>
</evidence>
<evidence type="ECO:0000259" key="13">
    <source>
        <dbReference type="PROSITE" id="PS50867"/>
    </source>
</evidence>
<comment type="caution">
    <text evidence="16">The sequence shown here is derived from an EMBL/GenBank/DDBJ whole genome shotgun (WGS) entry which is preliminary data.</text>
</comment>
<dbReference type="SMART" id="SM00391">
    <property type="entry name" value="MBD"/>
    <property type="match status" value="1"/>
</dbReference>
<feature type="region of interest" description="Disordered" evidence="11">
    <location>
        <begin position="1269"/>
        <end position="1314"/>
    </location>
</feature>
<dbReference type="Pfam" id="PF05033">
    <property type="entry name" value="Pre-SET"/>
    <property type="match status" value="1"/>
</dbReference>
<accession>A0A4C1VXA1</accession>
<evidence type="ECO:0000313" key="16">
    <source>
        <dbReference type="EMBL" id="GBP42982.1"/>
    </source>
</evidence>
<dbReference type="CDD" id="cd21181">
    <property type="entry name" value="Tudor_SETDB1_rpt2"/>
    <property type="match status" value="1"/>
</dbReference>
<feature type="compositionally biased region" description="Basic and acidic residues" evidence="11">
    <location>
        <begin position="1694"/>
        <end position="1717"/>
    </location>
</feature>
<dbReference type="PROSITE" id="PS50982">
    <property type="entry name" value="MBD"/>
    <property type="match status" value="1"/>
</dbReference>
<dbReference type="Proteomes" id="UP000299102">
    <property type="component" value="Unassembled WGS sequence"/>
</dbReference>
<evidence type="ECO:0000259" key="15">
    <source>
        <dbReference type="PROSITE" id="PS50982"/>
    </source>
</evidence>
<dbReference type="InterPro" id="IPR041292">
    <property type="entry name" value="Tudor_4"/>
</dbReference>
<dbReference type="InterPro" id="IPR047232">
    <property type="entry name" value="SETDB1/2-like_MBD"/>
</dbReference>
<evidence type="ECO:0000256" key="9">
    <source>
        <dbReference type="ARBA" id="ARBA00023242"/>
    </source>
</evidence>
<dbReference type="EMBL" id="BGZK01000427">
    <property type="protein sequence ID" value="GBP42982.1"/>
    <property type="molecule type" value="Genomic_DNA"/>
</dbReference>
<keyword evidence="8" id="KW-0862">Zinc</keyword>
<evidence type="ECO:0000256" key="6">
    <source>
        <dbReference type="ARBA" id="ARBA00022691"/>
    </source>
</evidence>
<feature type="region of interest" description="Disordered" evidence="11">
    <location>
        <begin position="1690"/>
        <end position="1720"/>
    </location>
</feature>
<feature type="domain" description="MBD" evidence="15">
    <location>
        <begin position="1358"/>
        <end position="1424"/>
    </location>
</feature>
<feature type="region of interest" description="Disordered" evidence="11">
    <location>
        <begin position="483"/>
        <end position="532"/>
    </location>
</feature>
<dbReference type="InterPro" id="IPR051516">
    <property type="entry name" value="SETDB_methyltransferase"/>
</dbReference>
<evidence type="ECO:0000259" key="14">
    <source>
        <dbReference type="PROSITE" id="PS50868"/>
    </source>
</evidence>
<dbReference type="GO" id="GO:0003677">
    <property type="term" value="F:DNA binding"/>
    <property type="evidence" value="ECO:0007669"/>
    <property type="project" value="InterPro"/>
</dbReference>
<feature type="region of interest" description="Disordered" evidence="11">
    <location>
        <begin position="1"/>
        <end position="87"/>
    </location>
</feature>
<keyword evidence="17" id="KW-1185">Reference proteome</keyword>
<dbReference type="PANTHER" id="PTHR46024:SF1">
    <property type="entry name" value="HISTONE-LYSINE N-METHYLTRANSFERASE EGGLESS"/>
    <property type="match status" value="1"/>
</dbReference>
<comment type="subcellular location">
    <subcellularLocation>
        <location evidence="2">Chromosome</location>
    </subcellularLocation>
    <subcellularLocation>
        <location evidence="1">Nucleus</location>
    </subcellularLocation>
</comment>
<evidence type="ECO:0000313" key="17">
    <source>
        <dbReference type="Proteomes" id="UP000299102"/>
    </source>
</evidence>
<feature type="region of interest" description="Disordered" evidence="11">
    <location>
        <begin position="1627"/>
        <end position="1676"/>
    </location>
</feature>
<dbReference type="Gene3D" id="2.30.30.140">
    <property type="match status" value="2"/>
</dbReference>
<evidence type="ECO:0000256" key="3">
    <source>
        <dbReference type="ARBA" id="ARBA00022454"/>
    </source>
</evidence>
<evidence type="ECO:0000256" key="5">
    <source>
        <dbReference type="ARBA" id="ARBA00022679"/>
    </source>
</evidence>
<feature type="compositionally biased region" description="Basic and acidic residues" evidence="11">
    <location>
        <begin position="1627"/>
        <end position="1641"/>
    </location>
</feature>
<dbReference type="Pfam" id="PF18358">
    <property type="entry name" value="Tudor_4"/>
    <property type="match status" value="1"/>
</dbReference>
<feature type="compositionally biased region" description="Basic and acidic residues" evidence="11">
    <location>
        <begin position="283"/>
        <end position="301"/>
    </location>
</feature>
<dbReference type="OrthoDB" id="5792673at2759"/>
<feature type="compositionally biased region" description="Polar residues" evidence="11">
    <location>
        <begin position="1300"/>
        <end position="1314"/>
    </location>
</feature>
<feature type="compositionally biased region" description="Basic and acidic residues" evidence="11">
    <location>
        <begin position="513"/>
        <end position="522"/>
    </location>
</feature>
<dbReference type="InterPro" id="IPR046341">
    <property type="entry name" value="SET_dom_sf"/>
</dbReference>
<dbReference type="PANTHER" id="PTHR46024">
    <property type="entry name" value="HISTONE-LYSINE N-METHYLTRANSFERASE EGGLESS"/>
    <property type="match status" value="1"/>
</dbReference>
<dbReference type="PROSITE" id="PS50868">
    <property type="entry name" value="POST_SET"/>
    <property type="match status" value="1"/>
</dbReference>
<gene>
    <name evidence="16" type="primary">egg</name>
    <name evidence="16" type="ORF">EVAR_96480_1</name>
</gene>
<organism evidence="16 17">
    <name type="scientific">Eumeta variegata</name>
    <name type="common">Bagworm moth</name>
    <name type="synonym">Eumeta japonica</name>
    <dbReference type="NCBI Taxonomy" id="151549"/>
    <lineage>
        <taxon>Eukaryota</taxon>
        <taxon>Metazoa</taxon>
        <taxon>Ecdysozoa</taxon>
        <taxon>Arthropoda</taxon>
        <taxon>Hexapoda</taxon>
        <taxon>Insecta</taxon>
        <taxon>Pterygota</taxon>
        <taxon>Neoptera</taxon>
        <taxon>Endopterygota</taxon>
        <taxon>Lepidoptera</taxon>
        <taxon>Glossata</taxon>
        <taxon>Ditrysia</taxon>
        <taxon>Tineoidea</taxon>
        <taxon>Psychidae</taxon>
        <taxon>Oiketicinae</taxon>
        <taxon>Eumeta</taxon>
    </lineage>
</organism>
<dbReference type="SUPFAM" id="SSF82199">
    <property type="entry name" value="SET domain"/>
    <property type="match status" value="1"/>
</dbReference>
<evidence type="ECO:0000256" key="7">
    <source>
        <dbReference type="ARBA" id="ARBA00022723"/>
    </source>
</evidence>
<evidence type="ECO:0000256" key="4">
    <source>
        <dbReference type="ARBA" id="ARBA00022603"/>
    </source>
</evidence>
<keyword evidence="7" id="KW-0479">Metal-binding</keyword>
<feature type="domain" description="Post-SET" evidence="14">
    <location>
        <begin position="1839"/>
        <end position="1855"/>
    </location>
</feature>
<dbReference type="SUPFAM" id="SSF54171">
    <property type="entry name" value="DNA-binding domain"/>
    <property type="match status" value="1"/>
</dbReference>
<proteinExistence type="predicted"/>
<dbReference type="CDD" id="cd10517">
    <property type="entry name" value="SET_SETDB1"/>
    <property type="match status" value="1"/>
</dbReference>
<feature type="compositionally biased region" description="Polar residues" evidence="11">
    <location>
        <begin position="494"/>
        <end position="512"/>
    </location>
</feature>
<keyword evidence="5 16" id="KW-0808">Transferase</keyword>
<evidence type="ECO:0000259" key="12">
    <source>
        <dbReference type="PROSITE" id="PS50280"/>
    </source>
</evidence>
<dbReference type="SMART" id="SM00317">
    <property type="entry name" value="SET"/>
    <property type="match status" value="1"/>
</dbReference>
<feature type="compositionally biased region" description="Polar residues" evidence="11">
    <location>
        <begin position="362"/>
        <end position="375"/>
    </location>
</feature>
<dbReference type="PROSITE" id="PS50867">
    <property type="entry name" value="PRE_SET"/>
    <property type="match status" value="1"/>
</dbReference>
<evidence type="ECO:0000256" key="8">
    <source>
        <dbReference type="ARBA" id="ARBA00022833"/>
    </source>
</evidence>
<keyword evidence="9" id="KW-0539">Nucleus</keyword>
<feature type="compositionally biased region" description="Basic and acidic residues" evidence="11">
    <location>
        <begin position="1269"/>
        <end position="1278"/>
    </location>
</feature>
<feature type="compositionally biased region" description="Acidic residues" evidence="11">
    <location>
        <begin position="1648"/>
        <end position="1667"/>
    </location>
</feature>
<dbReference type="InterPro" id="IPR016177">
    <property type="entry name" value="DNA-bd_dom_sf"/>
</dbReference>
<dbReference type="PROSITE" id="PS50280">
    <property type="entry name" value="SET"/>
    <property type="match status" value="1"/>
</dbReference>
<keyword evidence="4 16" id="KW-0489">Methyltransferase</keyword>
<dbReference type="GO" id="GO:0008270">
    <property type="term" value="F:zinc ion binding"/>
    <property type="evidence" value="ECO:0007669"/>
    <property type="project" value="InterPro"/>
</dbReference>
<dbReference type="GO" id="GO:0005634">
    <property type="term" value="C:nucleus"/>
    <property type="evidence" value="ECO:0007669"/>
    <property type="project" value="UniProtKB-SubCell"/>
</dbReference>
<keyword evidence="10" id="KW-0175">Coiled coil</keyword>
<evidence type="ECO:0000256" key="11">
    <source>
        <dbReference type="SAM" id="MobiDB-lite"/>
    </source>
</evidence>
<dbReference type="GO" id="GO:0070828">
    <property type="term" value="P:heterochromatin organization"/>
    <property type="evidence" value="ECO:0007669"/>
    <property type="project" value="TreeGrafter"/>
</dbReference>